<dbReference type="AlphaFoldDB" id="A0A8J3K7Z8"/>
<name>A0A8J3K7Z8_9ACTN</name>
<gene>
    <name evidence="2" type="ORF">Cch02nite_46030</name>
</gene>
<keyword evidence="1" id="KW-0472">Membrane</keyword>
<sequence>MSARFTRRHILGRALHPHAARADRAAARAIVIVQAALLLACVVGVLVTLR</sequence>
<organism evidence="2 3">
    <name type="scientific">Catellatospora chokoriensis</name>
    <dbReference type="NCBI Taxonomy" id="310353"/>
    <lineage>
        <taxon>Bacteria</taxon>
        <taxon>Bacillati</taxon>
        <taxon>Actinomycetota</taxon>
        <taxon>Actinomycetes</taxon>
        <taxon>Micromonosporales</taxon>
        <taxon>Micromonosporaceae</taxon>
        <taxon>Catellatospora</taxon>
    </lineage>
</organism>
<dbReference type="Proteomes" id="UP000619293">
    <property type="component" value="Unassembled WGS sequence"/>
</dbReference>
<proteinExistence type="predicted"/>
<reference evidence="2 3" key="1">
    <citation type="submission" date="2021-01" db="EMBL/GenBank/DDBJ databases">
        <title>Whole genome shotgun sequence of Catellatospora chokoriensis NBRC 107358.</title>
        <authorList>
            <person name="Komaki H."/>
            <person name="Tamura T."/>
        </authorList>
    </citation>
    <scope>NUCLEOTIDE SEQUENCE [LARGE SCALE GENOMIC DNA]</scope>
    <source>
        <strain evidence="2 3">NBRC 107358</strain>
    </source>
</reference>
<protein>
    <submittedName>
        <fullName evidence="2">Uncharacterized protein</fullName>
    </submittedName>
</protein>
<dbReference type="EMBL" id="BONG01000029">
    <property type="protein sequence ID" value="GIF91159.1"/>
    <property type="molecule type" value="Genomic_DNA"/>
</dbReference>
<keyword evidence="1" id="KW-0812">Transmembrane</keyword>
<comment type="caution">
    <text evidence="2">The sequence shown here is derived from an EMBL/GenBank/DDBJ whole genome shotgun (WGS) entry which is preliminary data.</text>
</comment>
<evidence type="ECO:0000313" key="3">
    <source>
        <dbReference type="Proteomes" id="UP000619293"/>
    </source>
</evidence>
<feature type="transmembrane region" description="Helical" evidence="1">
    <location>
        <begin position="29"/>
        <end position="49"/>
    </location>
</feature>
<dbReference type="RefSeq" id="WP_191838826.1">
    <property type="nucleotide sequence ID" value="NZ_BAAALB010000008.1"/>
</dbReference>
<accession>A0A8J3K7Z8</accession>
<keyword evidence="3" id="KW-1185">Reference proteome</keyword>
<evidence type="ECO:0000313" key="2">
    <source>
        <dbReference type="EMBL" id="GIF91159.1"/>
    </source>
</evidence>
<keyword evidence="1" id="KW-1133">Transmembrane helix</keyword>
<evidence type="ECO:0000256" key="1">
    <source>
        <dbReference type="SAM" id="Phobius"/>
    </source>
</evidence>